<feature type="compositionally biased region" description="Polar residues" evidence="1">
    <location>
        <begin position="285"/>
        <end position="310"/>
    </location>
</feature>
<reference evidence="2" key="1">
    <citation type="submission" date="2020-11" db="EMBL/GenBank/DDBJ databases">
        <title>Kefir isolates.</title>
        <authorList>
            <person name="Marcisauskas S."/>
            <person name="Kim Y."/>
            <person name="Blasche S."/>
        </authorList>
    </citation>
    <scope>NUCLEOTIDE SEQUENCE</scope>
    <source>
        <strain evidence="2">Olga-1</strain>
    </source>
</reference>
<comment type="caution">
    <text evidence="2">The sequence shown here is derived from an EMBL/GenBank/DDBJ whole genome shotgun (WGS) entry which is preliminary data.</text>
</comment>
<gene>
    <name evidence="2" type="ORF">C6P40_001411</name>
</gene>
<organism evidence="2 3">
    <name type="scientific">Pichia californica</name>
    <dbReference type="NCBI Taxonomy" id="460514"/>
    <lineage>
        <taxon>Eukaryota</taxon>
        <taxon>Fungi</taxon>
        <taxon>Dikarya</taxon>
        <taxon>Ascomycota</taxon>
        <taxon>Saccharomycotina</taxon>
        <taxon>Pichiomycetes</taxon>
        <taxon>Pichiales</taxon>
        <taxon>Pichiaceae</taxon>
        <taxon>Pichia</taxon>
    </lineage>
</organism>
<protein>
    <submittedName>
        <fullName evidence="2">Uncharacterized protein</fullName>
    </submittedName>
</protein>
<feature type="compositionally biased region" description="Low complexity" evidence="1">
    <location>
        <begin position="274"/>
        <end position="284"/>
    </location>
</feature>
<dbReference type="EMBL" id="PUHW01000183">
    <property type="protein sequence ID" value="KAG0688096.1"/>
    <property type="molecule type" value="Genomic_DNA"/>
</dbReference>
<dbReference type="AlphaFoldDB" id="A0A9P7BEP6"/>
<feature type="region of interest" description="Disordered" evidence="1">
    <location>
        <begin position="274"/>
        <end position="313"/>
    </location>
</feature>
<proteinExistence type="predicted"/>
<accession>A0A9P7BEP6</accession>
<dbReference type="OrthoDB" id="3997264at2759"/>
<feature type="compositionally biased region" description="Low complexity" evidence="1">
    <location>
        <begin position="12"/>
        <end position="53"/>
    </location>
</feature>
<sequence length="434" mass="49434">MDKVKVKQEPENVNSSTKKVNSSNDSIKVSNKISKPSTISSSSSSSATSTTKTTTKHSHLKTNAMTRSPNIMVKTEIKKSMFKKADIINGNNNNSCQATNSSSSDYEPPSRVKKMRQNNALNNNISSTDKILEFMVQVPKLTDGVHNDDSSKFSSPFNSRVDTAGTNLTFLTKAGNTEADDYRFKSNGNNNKEKVTLTNSQLNNEYEDNSNDFTLKTKHFPPGLKFRDSSEQADSGDNLSFISSPCAERKIKQKRKKIFEVDTDSMKKQKVENVTTNDETNNENISLISNNATDGSEETPLSRSNLTKRPSTPKKYCVDDKPIYEYMEGEDVIYHEIMGKKNNTEEFDDNEKQFFDFVHLNFDQWCEKSIEFNKEYENLMKKVILARMKFDKRVKFLKNNLDTFALNLEKYGTEINKRSEILKEYCSKIVDEIE</sequence>
<dbReference type="Proteomes" id="UP000697127">
    <property type="component" value="Unassembled WGS sequence"/>
</dbReference>
<feature type="compositionally biased region" description="Basic and acidic residues" evidence="1">
    <location>
        <begin position="1"/>
        <end position="10"/>
    </location>
</feature>
<feature type="region of interest" description="Disordered" evidence="1">
    <location>
        <begin position="1"/>
        <end position="69"/>
    </location>
</feature>
<name>A0A9P7BEP6_9ASCO</name>
<evidence type="ECO:0000313" key="3">
    <source>
        <dbReference type="Proteomes" id="UP000697127"/>
    </source>
</evidence>
<evidence type="ECO:0000256" key="1">
    <source>
        <dbReference type="SAM" id="MobiDB-lite"/>
    </source>
</evidence>
<evidence type="ECO:0000313" key="2">
    <source>
        <dbReference type="EMBL" id="KAG0688096.1"/>
    </source>
</evidence>
<feature type="compositionally biased region" description="Polar residues" evidence="1">
    <location>
        <begin position="89"/>
        <end position="105"/>
    </location>
</feature>
<keyword evidence="3" id="KW-1185">Reference proteome</keyword>
<feature type="region of interest" description="Disordered" evidence="1">
    <location>
        <begin position="88"/>
        <end position="110"/>
    </location>
</feature>